<dbReference type="Gene3D" id="1.10.10.10">
    <property type="entry name" value="Winged helix-like DNA-binding domain superfamily/Winged helix DNA-binding domain"/>
    <property type="match status" value="1"/>
</dbReference>
<keyword evidence="1" id="KW-0238">DNA-binding</keyword>
<dbReference type="SUPFAM" id="SSF46785">
    <property type="entry name" value="Winged helix' DNA-binding domain"/>
    <property type="match status" value="1"/>
</dbReference>
<dbReference type="InterPro" id="IPR036390">
    <property type="entry name" value="WH_DNA-bd_sf"/>
</dbReference>
<dbReference type="Proteomes" id="UP001596086">
    <property type="component" value="Unassembled WGS sequence"/>
</dbReference>
<gene>
    <name evidence="2" type="ORF">ACFPO9_11730</name>
</gene>
<name>A0ABW0RX39_9BURK</name>
<dbReference type="InterPro" id="IPR036388">
    <property type="entry name" value="WH-like_DNA-bd_sf"/>
</dbReference>
<accession>A0ABW0RX39</accession>
<evidence type="ECO:0000313" key="2">
    <source>
        <dbReference type="EMBL" id="MFC5549184.1"/>
    </source>
</evidence>
<dbReference type="NCBIfam" id="TIGR00738">
    <property type="entry name" value="rrf2_super"/>
    <property type="match status" value="1"/>
</dbReference>
<dbReference type="Pfam" id="PF02082">
    <property type="entry name" value="Rrf2"/>
    <property type="match status" value="1"/>
</dbReference>
<sequence>MRLTDHTDYALRVLMYLGAHDGRLATTDEVATLHGISHNHLTKVVNQLGHAGFVKTVRGRAGGIRLARPACDITVGDVVRCTEPDLHVVACLDGRPSGCAYADTCCLKRIFRSATSSFLDVLDRVPLSSLLAPAGAPA</sequence>
<dbReference type="InterPro" id="IPR000944">
    <property type="entry name" value="Tscrpt_reg_Rrf2"/>
</dbReference>
<reference evidence="3" key="1">
    <citation type="journal article" date="2019" name="Int. J. Syst. Evol. Microbiol.">
        <title>The Global Catalogue of Microorganisms (GCM) 10K type strain sequencing project: providing services to taxonomists for standard genome sequencing and annotation.</title>
        <authorList>
            <consortium name="The Broad Institute Genomics Platform"/>
            <consortium name="The Broad Institute Genome Sequencing Center for Infectious Disease"/>
            <person name="Wu L."/>
            <person name="Ma J."/>
        </authorList>
    </citation>
    <scope>NUCLEOTIDE SEQUENCE [LARGE SCALE GENOMIC DNA]</scope>
    <source>
        <strain evidence="3">CGMCC 4.5798</strain>
    </source>
</reference>
<evidence type="ECO:0000313" key="3">
    <source>
        <dbReference type="Proteomes" id="UP001596086"/>
    </source>
</evidence>
<comment type="caution">
    <text evidence="2">The sequence shown here is derived from an EMBL/GenBank/DDBJ whole genome shotgun (WGS) entry which is preliminary data.</text>
</comment>
<dbReference type="PROSITE" id="PS51197">
    <property type="entry name" value="HTH_RRF2_2"/>
    <property type="match status" value="1"/>
</dbReference>
<keyword evidence="3" id="KW-1185">Reference proteome</keyword>
<dbReference type="RefSeq" id="WP_379770845.1">
    <property type="nucleotide sequence ID" value="NZ_JBHSMZ010000006.1"/>
</dbReference>
<protein>
    <submittedName>
        <fullName evidence="2">RrF2 family transcriptional regulator</fullName>
    </submittedName>
</protein>
<evidence type="ECO:0000256" key="1">
    <source>
        <dbReference type="ARBA" id="ARBA00023125"/>
    </source>
</evidence>
<organism evidence="2 3">
    <name type="scientific">Massilia aerilata</name>
    <dbReference type="NCBI Taxonomy" id="453817"/>
    <lineage>
        <taxon>Bacteria</taxon>
        <taxon>Pseudomonadati</taxon>
        <taxon>Pseudomonadota</taxon>
        <taxon>Betaproteobacteria</taxon>
        <taxon>Burkholderiales</taxon>
        <taxon>Oxalobacteraceae</taxon>
        <taxon>Telluria group</taxon>
        <taxon>Massilia</taxon>
    </lineage>
</organism>
<dbReference type="PANTHER" id="PTHR33221:SF4">
    <property type="entry name" value="HTH-TYPE TRANSCRIPTIONAL REPRESSOR NSRR"/>
    <property type="match status" value="1"/>
</dbReference>
<proteinExistence type="predicted"/>
<dbReference type="EMBL" id="JBHSMZ010000006">
    <property type="protein sequence ID" value="MFC5549184.1"/>
    <property type="molecule type" value="Genomic_DNA"/>
</dbReference>
<dbReference type="PANTHER" id="PTHR33221">
    <property type="entry name" value="WINGED HELIX-TURN-HELIX TRANSCRIPTIONAL REGULATOR, RRF2 FAMILY"/>
    <property type="match status" value="1"/>
</dbReference>